<reference evidence="3" key="2">
    <citation type="journal article" date="2021" name="Genome Biol. Evol.">
        <title>Developing a high-quality reference genome for a parasitic bivalve with doubly uniparental inheritance (Bivalvia: Unionida).</title>
        <authorList>
            <person name="Smith C.H."/>
        </authorList>
    </citation>
    <scope>NUCLEOTIDE SEQUENCE</scope>
    <source>
        <strain evidence="3">CHS0354</strain>
        <tissue evidence="3">Mantle</tissue>
    </source>
</reference>
<evidence type="ECO:0000256" key="1">
    <source>
        <dbReference type="ARBA" id="ARBA00023157"/>
    </source>
</evidence>
<dbReference type="AlphaFoldDB" id="A0AAE0T482"/>
<keyword evidence="4" id="KW-1185">Reference proteome</keyword>
<dbReference type="PROSITE" id="PS00615">
    <property type="entry name" value="C_TYPE_LECTIN_1"/>
    <property type="match status" value="1"/>
</dbReference>
<dbReference type="PANTHER" id="PTHR22803">
    <property type="entry name" value="MANNOSE, PHOSPHOLIPASE, LECTIN RECEPTOR RELATED"/>
    <property type="match status" value="1"/>
</dbReference>
<dbReference type="InterPro" id="IPR050111">
    <property type="entry name" value="C-type_lectin/snaclec_domain"/>
</dbReference>
<organism evidence="3 4">
    <name type="scientific">Potamilus streckersoni</name>
    <dbReference type="NCBI Taxonomy" id="2493646"/>
    <lineage>
        <taxon>Eukaryota</taxon>
        <taxon>Metazoa</taxon>
        <taxon>Spiralia</taxon>
        <taxon>Lophotrochozoa</taxon>
        <taxon>Mollusca</taxon>
        <taxon>Bivalvia</taxon>
        <taxon>Autobranchia</taxon>
        <taxon>Heteroconchia</taxon>
        <taxon>Palaeoheterodonta</taxon>
        <taxon>Unionida</taxon>
        <taxon>Unionoidea</taxon>
        <taxon>Unionidae</taxon>
        <taxon>Ambleminae</taxon>
        <taxon>Lampsilini</taxon>
        <taxon>Potamilus</taxon>
    </lineage>
</organism>
<gene>
    <name evidence="3" type="ORF">CHS0354_030360</name>
</gene>
<dbReference type="SUPFAM" id="SSF56436">
    <property type="entry name" value="C-type lectin-like"/>
    <property type="match status" value="1"/>
</dbReference>
<protein>
    <recommendedName>
        <fullName evidence="2">C-type lectin domain-containing protein</fullName>
    </recommendedName>
</protein>
<comment type="caution">
    <text evidence="3">The sequence shown here is derived from an EMBL/GenBank/DDBJ whole genome shotgun (WGS) entry which is preliminary data.</text>
</comment>
<dbReference type="Proteomes" id="UP001195483">
    <property type="component" value="Unassembled WGS sequence"/>
</dbReference>
<dbReference type="PROSITE" id="PS50041">
    <property type="entry name" value="C_TYPE_LECTIN_2"/>
    <property type="match status" value="1"/>
</dbReference>
<sequence>MPSTGRIFGRGGVWVGATDLVFEGEWVWSESQGKLPEQHYTNWYPGEPNNLGSNENCLTIINSGYWNDIACSTLLHYLCEMPSG</sequence>
<dbReference type="InterPro" id="IPR016187">
    <property type="entry name" value="CTDL_fold"/>
</dbReference>
<dbReference type="Gene3D" id="3.10.100.10">
    <property type="entry name" value="Mannose-Binding Protein A, subunit A"/>
    <property type="match status" value="1"/>
</dbReference>
<dbReference type="InterPro" id="IPR018378">
    <property type="entry name" value="C-type_lectin_CS"/>
</dbReference>
<evidence type="ECO:0000313" key="3">
    <source>
        <dbReference type="EMBL" id="KAK3603507.1"/>
    </source>
</evidence>
<proteinExistence type="predicted"/>
<dbReference type="InterPro" id="IPR016186">
    <property type="entry name" value="C-type_lectin-like/link_sf"/>
</dbReference>
<evidence type="ECO:0000259" key="2">
    <source>
        <dbReference type="PROSITE" id="PS50041"/>
    </source>
</evidence>
<dbReference type="InterPro" id="IPR001304">
    <property type="entry name" value="C-type_lectin-like"/>
</dbReference>
<name>A0AAE0T482_9BIVA</name>
<reference evidence="3" key="3">
    <citation type="submission" date="2023-05" db="EMBL/GenBank/DDBJ databases">
        <authorList>
            <person name="Smith C.H."/>
        </authorList>
    </citation>
    <scope>NUCLEOTIDE SEQUENCE</scope>
    <source>
        <strain evidence="3">CHS0354</strain>
        <tissue evidence="3">Mantle</tissue>
    </source>
</reference>
<dbReference type="EMBL" id="JAEAOA010001808">
    <property type="protein sequence ID" value="KAK3603507.1"/>
    <property type="molecule type" value="Genomic_DNA"/>
</dbReference>
<dbReference type="Pfam" id="PF00059">
    <property type="entry name" value="Lectin_C"/>
    <property type="match status" value="1"/>
</dbReference>
<accession>A0AAE0T482</accession>
<evidence type="ECO:0000313" key="4">
    <source>
        <dbReference type="Proteomes" id="UP001195483"/>
    </source>
</evidence>
<keyword evidence="1" id="KW-1015">Disulfide bond</keyword>
<feature type="domain" description="C-type lectin" evidence="2">
    <location>
        <begin position="13"/>
        <end position="80"/>
    </location>
</feature>
<reference evidence="3" key="1">
    <citation type="journal article" date="2021" name="Genome Biol. Evol.">
        <title>A High-Quality Reference Genome for a Parasitic Bivalve with Doubly Uniparental Inheritance (Bivalvia: Unionida).</title>
        <authorList>
            <person name="Smith C.H."/>
        </authorList>
    </citation>
    <scope>NUCLEOTIDE SEQUENCE</scope>
    <source>
        <strain evidence="3">CHS0354</strain>
    </source>
</reference>